<dbReference type="Proteomes" id="UP000824998">
    <property type="component" value="Unassembled WGS sequence"/>
</dbReference>
<evidence type="ECO:0000313" key="2">
    <source>
        <dbReference type="EMBL" id="KAG9236708.1"/>
    </source>
</evidence>
<dbReference type="Gene3D" id="3.40.50.300">
    <property type="entry name" value="P-loop containing nucleotide triphosphate hydrolases"/>
    <property type="match status" value="1"/>
</dbReference>
<dbReference type="GO" id="GO:0016887">
    <property type="term" value="F:ATP hydrolysis activity"/>
    <property type="evidence" value="ECO:0007669"/>
    <property type="project" value="InterPro"/>
</dbReference>
<feature type="non-terminal residue" evidence="2">
    <location>
        <position position="1"/>
    </location>
</feature>
<sequence length="115" mass="12855">WSEDTFNRLGLPNGCKDIILAFVVEQLSQDNTFHDIIRSKGQGIILLLSGEPRVGKTIIAESVAEVMEKPIYYVTAGELGEDASEVEETLENVLELTSKWQAILLLDECDIFLEQ</sequence>
<dbReference type="AlphaFoldDB" id="A0A9P7YMW6"/>
<feature type="domain" description="ATPase AAA-type core" evidence="1">
    <location>
        <begin position="46"/>
        <end position="112"/>
    </location>
</feature>
<dbReference type="InterPro" id="IPR027417">
    <property type="entry name" value="P-loop_NTPase"/>
</dbReference>
<keyword evidence="3" id="KW-1185">Reference proteome</keyword>
<gene>
    <name evidence="2" type="ORF">BJ875DRAFT_371541</name>
</gene>
<dbReference type="InterPro" id="IPR003959">
    <property type="entry name" value="ATPase_AAA_core"/>
</dbReference>
<organism evidence="2 3">
    <name type="scientific">Amylocarpus encephaloides</name>
    <dbReference type="NCBI Taxonomy" id="45428"/>
    <lineage>
        <taxon>Eukaryota</taxon>
        <taxon>Fungi</taxon>
        <taxon>Dikarya</taxon>
        <taxon>Ascomycota</taxon>
        <taxon>Pezizomycotina</taxon>
        <taxon>Leotiomycetes</taxon>
        <taxon>Helotiales</taxon>
        <taxon>Helotiales incertae sedis</taxon>
        <taxon>Amylocarpus</taxon>
    </lineage>
</organism>
<protein>
    <recommendedName>
        <fullName evidence="1">ATPase AAA-type core domain-containing protein</fullName>
    </recommendedName>
</protein>
<dbReference type="SUPFAM" id="SSF52540">
    <property type="entry name" value="P-loop containing nucleoside triphosphate hydrolases"/>
    <property type="match status" value="1"/>
</dbReference>
<accession>A0A9P7YMW6</accession>
<evidence type="ECO:0000313" key="3">
    <source>
        <dbReference type="Proteomes" id="UP000824998"/>
    </source>
</evidence>
<dbReference type="PANTHER" id="PTHR46411:SF3">
    <property type="entry name" value="AAA+ ATPASE DOMAIN-CONTAINING PROTEIN"/>
    <property type="match status" value="1"/>
</dbReference>
<dbReference type="GO" id="GO:0005524">
    <property type="term" value="F:ATP binding"/>
    <property type="evidence" value="ECO:0007669"/>
    <property type="project" value="InterPro"/>
</dbReference>
<proteinExistence type="predicted"/>
<dbReference type="PANTHER" id="PTHR46411">
    <property type="entry name" value="FAMILY ATPASE, PUTATIVE-RELATED"/>
    <property type="match status" value="1"/>
</dbReference>
<name>A0A9P7YMW6_9HELO</name>
<comment type="caution">
    <text evidence="2">The sequence shown here is derived from an EMBL/GenBank/DDBJ whole genome shotgun (WGS) entry which is preliminary data.</text>
</comment>
<dbReference type="Pfam" id="PF00004">
    <property type="entry name" value="AAA"/>
    <property type="match status" value="1"/>
</dbReference>
<dbReference type="OrthoDB" id="10042665at2759"/>
<reference evidence="2" key="1">
    <citation type="journal article" date="2021" name="IMA Fungus">
        <title>Genomic characterization of three marine fungi, including Emericellopsis atlantica sp. nov. with signatures of a generalist lifestyle and marine biomass degradation.</title>
        <authorList>
            <person name="Hagestad O.C."/>
            <person name="Hou L."/>
            <person name="Andersen J.H."/>
            <person name="Hansen E.H."/>
            <person name="Altermark B."/>
            <person name="Li C."/>
            <person name="Kuhnert E."/>
            <person name="Cox R.J."/>
            <person name="Crous P.W."/>
            <person name="Spatafora J.W."/>
            <person name="Lail K."/>
            <person name="Amirebrahimi M."/>
            <person name="Lipzen A."/>
            <person name="Pangilinan J."/>
            <person name="Andreopoulos W."/>
            <person name="Hayes R.D."/>
            <person name="Ng V."/>
            <person name="Grigoriev I.V."/>
            <person name="Jackson S.A."/>
            <person name="Sutton T.D.S."/>
            <person name="Dobson A.D.W."/>
            <person name="Rama T."/>
        </authorList>
    </citation>
    <scope>NUCLEOTIDE SEQUENCE</scope>
    <source>
        <strain evidence="2">TRa018bII</strain>
    </source>
</reference>
<dbReference type="EMBL" id="MU251401">
    <property type="protein sequence ID" value="KAG9236708.1"/>
    <property type="molecule type" value="Genomic_DNA"/>
</dbReference>
<evidence type="ECO:0000259" key="1">
    <source>
        <dbReference type="Pfam" id="PF00004"/>
    </source>
</evidence>